<dbReference type="EMBL" id="BJLP01000027">
    <property type="protein sequence ID" value="GEA81345.1"/>
    <property type="molecule type" value="Genomic_DNA"/>
</dbReference>
<gene>
    <name evidence="1" type="ORF">CUD01_17890</name>
</gene>
<name>A0A4Y3KE93_CELUD</name>
<dbReference type="Proteomes" id="UP000315842">
    <property type="component" value="Unassembled WGS sequence"/>
</dbReference>
<accession>A0A4Y3KE93</accession>
<evidence type="ECO:0000313" key="2">
    <source>
        <dbReference type="Proteomes" id="UP000315842"/>
    </source>
</evidence>
<comment type="caution">
    <text evidence="1">The sequence shown here is derived from an EMBL/GenBank/DDBJ whole genome shotgun (WGS) entry which is preliminary data.</text>
</comment>
<proteinExistence type="predicted"/>
<protein>
    <submittedName>
        <fullName evidence="1">Uncharacterized protein</fullName>
    </submittedName>
</protein>
<dbReference type="AlphaFoldDB" id="A0A4Y3KE93"/>
<keyword evidence="2" id="KW-1185">Reference proteome</keyword>
<sequence length="75" mass="8224">MRSPDQVLAAARAIDPAHSLGVPADVIAIMLPARAAWRGSTPWPPAEDLARVVATPHARDVDEVLWRAIRRRLKP</sequence>
<reference evidence="1 2" key="1">
    <citation type="submission" date="2019-06" db="EMBL/GenBank/DDBJ databases">
        <title>Whole genome shotgun sequence of Cellulomonas uda NBRC 3747.</title>
        <authorList>
            <person name="Hosoyama A."/>
            <person name="Uohara A."/>
            <person name="Ohji S."/>
            <person name="Ichikawa N."/>
        </authorList>
    </citation>
    <scope>NUCLEOTIDE SEQUENCE [LARGE SCALE GENOMIC DNA]</scope>
    <source>
        <strain evidence="1 2">NBRC 3747</strain>
    </source>
</reference>
<organism evidence="1 2">
    <name type="scientific">Cellulomonas uda</name>
    <dbReference type="NCBI Taxonomy" id="1714"/>
    <lineage>
        <taxon>Bacteria</taxon>
        <taxon>Bacillati</taxon>
        <taxon>Actinomycetota</taxon>
        <taxon>Actinomycetes</taxon>
        <taxon>Micrococcales</taxon>
        <taxon>Cellulomonadaceae</taxon>
        <taxon>Cellulomonas</taxon>
    </lineage>
</organism>
<evidence type="ECO:0000313" key="1">
    <source>
        <dbReference type="EMBL" id="GEA81345.1"/>
    </source>
</evidence>